<keyword evidence="2" id="KW-1185">Reference proteome</keyword>
<proteinExistence type="predicted"/>
<organism evidence="1 2">
    <name type="scientific">Piromyces finnis</name>
    <dbReference type="NCBI Taxonomy" id="1754191"/>
    <lineage>
        <taxon>Eukaryota</taxon>
        <taxon>Fungi</taxon>
        <taxon>Fungi incertae sedis</taxon>
        <taxon>Chytridiomycota</taxon>
        <taxon>Chytridiomycota incertae sedis</taxon>
        <taxon>Neocallimastigomycetes</taxon>
        <taxon>Neocallimastigales</taxon>
        <taxon>Neocallimastigaceae</taxon>
        <taxon>Piromyces</taxon>
    </lineage>
</organism>
<evidence type="ECO:0000313" key="1">
    <source>
        <dbReference type="EMBL" id="ORX49951.1"/>
    </source>
</evidence>
<comment type="caution">
    <text evidence="1">The sequence shown here is derived from an EMBL/GenBank/DDBJ whole genome shotgun (WGS) entry which is preliminary data.</text>
</comment>
<reference evidence="1 2" key="1">
    <citation type="submission" date="2016-08" db="EMBL/GenBank/DDBJ databases">
        <title>Genomes of anaerobic fungi encode conserved fungal cellulosomes for biomass hydrolysis.</title>
        <authorList>
            <consortium name="DOE Joint Genome Institute"/>
            <person name="Haitjema C.H."/>
            <person name="Gilmore S.P."/>
            <person name="Henske J.K."/>
            <person name="Solomon K.V."/>
            <person name="De Groot R."/>
            <person name="Kuo A."/>
            <person name="Mondo S.J."/>
            <person name="Salamov A.A."/>
            <person name="Labutti K."/>
            <person name="Zhao Z."/>
            <person name="Chiniquy J."/>
            <person name="Barry K."/>
            <person name="Brewer H.M."/>
            <person name="Purvine S.O."/>
            <person name="Wright A.T."/>
            <person name="Boxma B."/>
            <person name="Van Alen T."/>
            <person name="Hackstein J.H."/>
            <person name="Baker S.E."/>
            <person name="Grigoriev I.V."/>
            <person name="O'Malley M.A."/>
        </authorList>
    </citation>
    <scope>NUCLEOTIDE SEQUENCE [LARGE SCALE GENOMIC DNA]</scope>
    <source>
        <strain evidence="2">finn</strain>
    </source>
</reference>
<name>A0A1Y1V9S3_9FUNG</name>
<dbReference type="AlphaFoldDB" id="A0A1Y1V9S3"/>
<dbReference type="EMBL" id="MCFH01000022">
    <property type="protein sequence ID" value="ORX49951.1"/>
    <property type="molecule type" value="Genomic_DNA"/>
</dbReference>
<gene>
    <name evidence="1" type="ORF">BCR36DRAFT_370464</name>
</gene>
<dbReference type="OrthoDB" id="2170929at2759"/>
<accession>A0A1Y1V9S3</accession>
<dbReference type="Proteomes" id="UP000193719">
    <property type="component" value="Unassembled WGS sequence"/>
</dbReference>
<protein>
    <submittedName>
        <fullName evidence="1">Uncharacterized protein</fullName>
    </submittedName>
</protein>
<reference evidence="1 2" key="2">
    <citation type="submission" date="2016-08" db="EMBL/GenBank/DDBJ databases">
        <title>Pervasive Adenine N6-methylation of Active Genes in Fungi.</title>
        <authorList>
            <consortium name="DOE Joint Genome Institute"/>
            <person name="Mondo S.J."/>
            <person name="Dannebaum R.O."/>
            <person name="Kuo R.C."/>
            <person name="Labutti K."/>
            <person name="Haridas S."/>
            <person name="Kuo A."/>
            <person name="Salamov A."/>
            <person name="Ahrendt S.R."/>
            <person name="Lipzen A."/>
            <person name="Sullivan W."/>
            <person name="Andreopoulos W.B."/>
            <person name="Clum A."/>
            <person name="Lindquist E."/>
            <person name="Daum C."/>
            <person name="Ramamoorthy G.K."/>
            <person name="Gryganskyi A."/>
            <person name="Culley D."/>
            <person name="Magnuson J.K."/>
            <person name="James T.Y."/>
            <person name="O'Malley M.A."/>
            <person name="Stajich J.E."/>
            <person name="Spatafora J.W."/>
            <person name="Visel A."/>
            <person name="Grigoriev I.V."/>
        </authorList>
    </citation>
    <scope>NUCLEOTIDE SEQUENCE [LARGE SCALE GENOMIC DNA]</scope>
    <source>
        <strain evidence="2">finn</strain>
    </source>
</reference>
<sequence length="742" mass="89298">MEIINLIRNLLQNEKYLSNEHKIIINNEYFSFFEGISIIHCNNLTKDQYTINYSNNNINDNLNNFLLINSLEKLCNEKIFKYNFDLKDITKTNFYISINIPSYTLKDIYNKIIKLKLPSTCQYVTAFIKGINYYHYFNKRYTETYQYNQVLIAEDKSKDIKDSDNFIIIKCCHDSIRITGNKIIFYKRDTYDNIICKLLPCLNYSSNQLLIRFKPSIVSFTYPININFQLFDLMLYEYSLYPYIYTDENEDIIKNNEKLVYTINIFNQSLNMKLYNKYKQFTEIIQFQELEWYMYMTVKIMLKYLYLLYIDFHVSYYKRNKVINIPLKINYNRLFGKYYTRYFNNKDKVLPVIADKEECIKNNIPYVQWNNNYYRSPENSRYKIVLSTNKNSTDNNFAFHDKKLLFDSVLELDVVPKCVKVIRKYKEKESSIYFNITYKLDKHCKGKFPSNLFISYGYKLQDLYRQYFDIPEINNKFIICSNCNKYINIPSQHELINCIKEKFKNKQLKLINENYNYNDINILSFSVDNNMNIYPYCVFDYVYNCNSSFPFLIIMLNTCKLFVLPNYRYEYVLSSDKNLFNFNDDFVQAIFSMYKKNSISIIDNAILTKYIKQYVSDNKTVLITEKEFSDEKVYLWRSIYSEIIPTIPIMKDNDELYNTLPSFSFLCKNIKNITAYHYSIINENNKKVIIYGVWNNEDYYPCKASIEILKSTILNKPYLLLKRNLDGSIYSSFKNNSIYMFF</sequence>
<evidence type="ECO:0000313" key="2">
    <source>
        <dbReference type="Proteomes" id="UP000193719"/>
    </source>
</evidence>